<organism evidence="7 8">
    <name type="scientific">Periconia macrospinosa</name>
    <dbReference type="NCBI Taxonomy" id="97972"/>
    <lineage>
        <taxon>Eukaryota</taxon>
        <taxon>Fungi</taxon>
        <taxon>Dikarya</taxon>
        <taxon>Ascomycota</taxon>
        <taxon>Pezizomycotina</taxon>
        <taxon>Dothideomycetes</taxon>
        <taxon>Pleosporomycetidae</taxon>
        <taxon>Pleosporales</taxon>
        <taxon>Massarineae</taxon>
        <taxon>Periconiaceae</taxon>
        <taxon>Periconia</taxon>
    </lineage>
</organism>
<dbReference type="GO" id="GO:0050660">
    <property type="term" value="F:flavin adenine dinucleotide binding"/>
    <property type="evidence" value="ECO:0007669"/>
    <property type="project" value="InterPro"/>
</dbReference>
<dbReference type="InterPro" id="IPR009100">
    <property type="entry name" value="AcylCoA_DH/oxidase_NM_dom_sf"/>
</dbReference>
<name>A0A2V1EBI5_9PLEO</name>
<evidence type="ECO:0000256" key="3">
    <source>
        <dbReference type="ARBA" id="ARBA00022630"/>
    </source>
</evidence>
<evidence type="ECO:0000256" key="1">
    <source>
        <dbReference type="ARBA" id="ARBA00001974"/>
    </source>
</evidence>
<dbReference type="SUPFAM" id="SSF56645">
    <property type="entry name" value="Acyl-CoA dehydrogenase NM domain-like"/>
    <property type="match status" value="1"/>
</dbReference>
<evidence type="ECO:0000313" key="7">
    <source>
        <dbReference type="EMBL" id="PVI07409.1"/>
    </source>
</evidence>
<dbReference type="Proteomes" id="UP000244855">
    <property type="component" value="Unassembled WGS sequence"/>
</dbReference>
<dbReference type="STRING" id="97972.A0A2V1EBI5"/>
<sequence length="430" mass="46374">MVNFALTASQKALRANAQAFAQTVLSTAPQLYSHLPTQSSRFKAIQPIYRAAVSAGLIKGQIPTALGGTSTSLIEAGIVVEEFYAVEPSAAITILGTGLGLTPLILAGSEEQHDKFLRPFLSDEGEMLASFVHSEPGGTANWLEKGAPGLQTTAWKDGEEWVIDGEKLWTTNSGGWDHRGADIQCVVCRESQPNTPQDQNVDPVQSILILLVTREDIARNAESAYQVLSDPELIGHTSASGPHSKFSGLRVPAGNLLCEPGRGAQVVEQTFGMSCTIVGAMAIGIMRHAFEAALQFAKEDSRGGGVKIVERQSVSNLLMDVKMKVEAGRALNWKAMGALESTEEALTWPQRLEMALESKIWCSDAAPKAVLEAMSVVGIKSYAKDMPFSKLLEDAACLPLFDGGNVGVRRRQLEVIFQRDDYDPWAATFL</sequence>
<evidence type="ECO:0000259" key="6">
    <source>
        <dbReference type="Pfam" id="PF02771"/>
    </source>
</evidence>
<dbReference type="InterPro" id="IPR009075">
    <property type="entry name" value="AcylCo_DH/oxidase_C"/>
</dbReference>
<evidence type="ECO:0000259" key="5">
    <source>
        <dbReference type="Pfam" id="PF00441"/>
    </source>
</evidence>
<keyword evidence="8" id="KW-1185">Reference proteome</keyword>
<comment type="cofactor">
    <cofactor evidence="1">
        <name>FAD</name>
        <dbReference type="ChEBI" id="CHEBI:57692"/>
    </cofactor>
</comment>
<dbReference type="Gene3D" id="1.20.140.10">
    <property type="entry name" value="Butyryl-CoA Dehydrogenase, subunit A, domain 3"/>
    <property type="match status" value="1"/>
</dbReference>
<keyword evidence="3" id="KW-0285">Flavoprotein</keyword>
<proteinExistence type="inferred from homology"/>
<dbReference type="GO" id="GO:0046359">
    <property type="term" value="P:butyrate catabolic process"/>
    <property type="evidence" value="ECO:0007669"/>
    <property type="project" value="TreeGrafter"/>
</dbReference>
<dbReference type="OrthoDB" id="10016597at2759"/>
<dbReference type="EMBL" id="KZ805304">
    <property type="protein sequence ID" value="PVI07409.1"/>
    <property type="molecule type" value="Genomic_DNA"/>
</dbReference>
<dbReference type="InterPro" id="IPR036250">
    <property type="entry name" value="AcylCo_DH-like_C"/>
</dbReference>
<dbReference type="Gene3D" id="2.40.110.10">
    <property type="entry name" value="Butyryl-CoA Dehydrogenase, subunit A, domain 2"/>
    <property type="match status" value="1"/>
</dbReference>
<dbReference type="Pfam" id="PF02771">
    <property type="entry name" value="Acyl-CoA_dh_N"/>
    <property type="match status" value="1"/>
</dbReference>
<protein>
    <submittedName>
        <fullName evidence="7">Nitroalkane oxidase in complex with Spermine, A competitive inhibitor</fullName>
    </submittedName>
</protein>
<dbReference type="PANTHER" id="PTHR43884:SF12">
    <property type="entry name" value="ISOVALERYL-COA DEHYDROGENASE, MITOCHONDRIAL-RELATED"/>
    <property type="match status" value="1"/>
</dbReference>
<dbReference type="AlphaFoldDB" id="A0A2V1EBI5"/>
<evidence type="ECO:0000256" key="4">
    <source>
        <dbReference type="ARBA" id="ARBA00022827"/>
    </source>
</evidence>
<gene>
    <name evidence="7" type="ORF">DM02DRAFT_550999</name>
</gene>
<evidence type="ECO:0000256" key="2">
    <source>
        <dbReference type="ARBA" id="ARBA00009347"/>
    </source>
</evidence>
<feature type="domain" description="Acyl-CoA dehydrogenase/oxidase N-terminal" evidence="6">
    <location>
        <begin position="7"/>
        <end position="123"/>
    </location>
</feature>
<dbReference type="InterPro" id="IPR046373">
    <property type="entry name" value="Acyl-CoA_Oxase/DH_mid-dom_sf"/>
</dbReference>
<comment type="similarity">
    <text evidence="2">Belongs to the acyl-CoA dehydrogenase family.</text>
</comment>
<dbReference type="GO" id="GO:0033539">
    <property type="term" value="P:fatty acid beta-oxidation using acyl-CoA dehydrogenase"/>
    <property type="evidence" value="ECO:0007669"/>
    <property type="project" value="TreeGrafter"/>
</dbReference>
<dbReference type="InterPro" id="IPR013786">
    <property type="entry name" value="AcylCoA_DH/ox_N"/>
</dbReference>
<dbReference type="CDD" id="cd00567">
    <property type="entry name" value="ACAD"/>
    <property type="match status" value="1"/>
</dbReference>
<accession>A0A2V1EBI5</accession>
<evidence type="ECO:0000313" key="8">
    <source>
        <dbReference type="Proteomes" id="UP000244855"/>
    </source>
</evidence>
<reference evidence="7 8" key="1">
    <citation type="journal article" date="2018" name="Sci. Rep.">
        <title>Comparative genomics provides insights into the lifestyle and reveals functional heterogeneity of dark septate endophytic fungi.</title>
        <authorList>
            <person name="Knapp D.G."/>
            <person name="Nemeth J.B."/>
            <person name="Barry K."/>
            <person name="Hainaut M."/>
            <person name="Henrissat B."/>
            <person name="Johnson J."/>
            <person name="Kuo A."/>
            <person name="Lim J.H.P."/>
            <person name="Lipzen A."/>
            <person name="Nolan M."/>
            <person name="Ohm R.A."/>
            <person name="Tamas L."/>
            <person name="Grigoriev I.V."/>
            <person name="Spatafora J.W."/>
            <person name="Nagy L.G."/>
            <person name="Kovacs G.M."/>
        </authorList>
    </citation>
    <scope>NUCLEOTIDE SEQUENCE [LARGE SCALE GENOMIC DNA]</scope>
    <source>
        <strain evidence="7 8">DSE2036</strain>
    </source>
</reference>
<dbReference type="PANTHER" id="PTHR43884">
    <property type="entry name" value="ACYL-COA DEHYDROGENASE"/>
    <property type="match status" value="1"/>
</dbReference>
<keyword evidence="4" id="KW-0274">FAD</keyword>
<dbReference type="GO" id="GO:0003995">
    <property type="term" value="F:acyl-CoA dehydrogenase activity"/>
    <property type="evidence" value="ECO:0007669"/>
    <property type="project" value="TreeGrafter"/>
</dbReference>
<dbReference type="SUPFAM" id="SSF47203">
    <property type="entry name" value="Acyl-CoA dehydrogenase C-terminal domain-like"/>
    <property type="match status" value="1"/>
</dbReference>
<dbReference type="Pfam" id="PF00441">
    <property type="entry name" value="Acyl-CoA_dh_1"/>
    <property type="match status" value="1"/>
</dbReference>
<dbReference type="Gene3D" id="1.10.540.10">
    <property type="entry name" value="Acyl-CoA dehydrogenase/oxidase, N-terminal domain"/>
    <property type="match status" value="1"/>
</dbReference>
<feature type="domain" description="Acyl-CoA dehydrogenase/oxidase C-terminal" evidence="5">
    <location>
        <begin position="261"/>
        <end position="404"/>
    </location>
</feature>
<dbReference type="InterPro" id="IPR037069">
    <property type="entry name" value="AcylCoA_DH/ox_N_sf"/>
</dbReference>